<proteinExistence type="predicted"/>
<feature type="compositionally biased region" description="Basic residues" evidence="1">
    <location>
        <begin position="57"/>
        <end position="69"/>
    </location>
</feature>
<feature type="region of interest" description="Disordered" evidence="1">
    <location>
        <begin position="398"/>
        <end position="455"/>
    </location>
</feature>
<organism evidence="2 3">
    <name type="scientific">Agrocybe pediades</name>
    <dbReference type="NCBI Taxonomy" id="84607"/>
    <lineage>
        <taxon>Eukaryota</taxon>
        <taxon>Fungi</taxon>
        <taxon>Dikarya</taxon>
        <taxon>Basidiomycota</taxon>
        <taxon>Agaricomycotina</taxon>
        <taxon>Agaricomycetes</taxon>
        <taxon>Agaricomycetidae</taxon>
        <taxon>Agaricales</taxon>
        <taxon>Agaricineae</taxon>
        <taxon>Strophariaceae</taxon>
        <taxon>Agrocybe</taxon>
    </lineage>
</organism>
<keyword evidence="3" id="KW-1185">Reference proteome</keyword>
<feature type="compositionally biased region" description="Pro residues" evidence="1">
    <location>
        <begin position="182"/>
        <end position="201"/>
    </location>
</feature>
<accession>A0A8H4VIM6</accession>
<feature type="compositionally biased region" description="Low complexity" evidence="1">
    <location>
        <begin position="718"/>
        <end position="744"/>
    </location>
</feature>
<evidence type="ECO:0000313" key="2">
    <source>
        <dbReference type="EMBL" id="KAF4612266.1"/>
    </source>
</evidence>
<protein>
    <submittedName>
        <fullName evidence="2">Uncharacterized protein</fullName>
    </submittedName>
</protein>
<feature type="compositionally biased region" description="Low complexity" evidence="1">
    <location>
        <begin position="815"/>
        <end position="842"/>
    </location>
</feature>
<evidence type="ECO:0000313" key="3">
    <source>
        <dbReference type="Proteomes" id="UP000521872"/>
    </source>
</evidence>
<dbReference type="AlphaFoldDB" id="A0A8H4VIM6"/>
<feature type="region of interest" description="Disordered" evidence="1">
    <location>
        <begin position="718"/>
        <end position="842"/>
    </location>
</feature>
<feature type="compositionally biased region" description="Basic and acidic residues" evidence="1">
    <location>
        <begin position="70"/>
        <end position="81"/>
    </location>
</feature>
<feature type="compositionally biased region" description="Pro residues" evidence="1">
    <location>
        <begin position="1"/>
        <end position="16"/>
    </location>
</feature>
<comment type="caution">
    <text evidence="2">The sequence shown here is derived from an EMBL/GenBank/DDBJ whole genome shotgun (WGS) entry which is preliminary data.</text>
</comment>
<name>A0A8H4VIM6_9AGAR</name>
<feature type="compositionally biased region" description="Low complexity" evidence="1">
    <location>
        <begin position="755"/>
        <end position="806"/>
    </location>
</feature>
<gene>
    <name evidence="2" type="ORF">D9613_004271</name>
</gene>
<reference evidence="2 3" key="1">
    <citation type="submission" date="2019-12" db="EMBL/GenBank/DDBJ databases">
        <authorList>
            <person name="Floudas D."/>
            <person name="Bentzer J."/>
            <person name="Ahren D."/>
            <person name="Johansson T."/>
            <person name="Persson P."/>
            <person name="Tunlid A."/>
        </authorList>
    </citation>
    <scope>NUCLEOTIDE SEQUENCE [LARGE SCALE GENOMIC DNA]</scope>
    <source>
        <strain evidence="2 3">CBS 102.39</strain>
    </source>
</reference>
<dbReference type="Proteomes" id="UP000521872">
    <property type="component" value="Unassembled WGS sequence"/>
</dbReference>
<feature type="compositionally biased region" description="Polar residues" evidence="1">
    <location>
        <begin position="21"/>
        <end position="39"/>
    </location>
</feature>
<dbReference type="EMBL" id="JAACJL010000057">
    <property type="protein sequence ID" value="KAF4612266.1"/>
    <property type="molecule type" value="Genomic_DNA"/>
</dbReference>
<feature type="region of interest" description="Disordered" evidence="1">
    <location>
        <begin position="1"/>
        <end position="90"/>
    </location>
</feature>
<evidence type="ECO:0000256" key="1">
    <source>
        <dbReference type="SAM" id="MobiDB-lite"/>
    </source>
</evidence>
<sequence length="916" mass="98225">MDVPFSPPISDLPPSPGADTPGTTTVSELSTPLTLSGRTSPDIPEDEVPDDSPTATQKKKKKKKSKKSSKSKDAAARKAKDDEDEDDHPAVLCISRNKHWRYISSYHGPWLQLPLELLDSLLTLNLDPGTLHGSESRMPPLPPPPSASSISSGKQRDRGFHGLGELDFSPPESPRNPFASMPLPPPFPPPNPGKPTPPPIDPGVFRSVKDIRRLIDEASELSVRASSGLSAAELGSMRTSGMGIGGNPWQAAQSLGINPQGNNNGGGRSVAMSAMRIHRLRALAVQKLAQAYKIDEIASSVMVMQGGSVFDDVAERVLRIDPNDADARYVHFFHEKIPSRQLAESTSTEVLDDLIRLYPQRLEYYRTRGIVHCFRDEFPQATKDFTIALKEARAVRKAKTLHHNASSQTDSRAHKHGKRRKHGARHTTGQAPPDGTSAMENMEGSDGSEPLQKHPSVLDDAPDPIEPQLLFLRGAAYLQQAIYLIESAVLKLEGVSKISSVDGAELRLCYIENGKYGGVEVGSVKTGILDGPLGKSGGPKERAYANVLGEKSFRDHITQLIKKSLRDHEKFLAHFDSLDSPKAIPDGDVAFQMEYAFLLSESIRPGNHTAHPPPAPDGPAVFTTYHPLLVESHFSVLICQLMLADFVTLLPSFIRTASIVEGLEGYPIFLPPRSMAQAEFIELLERLASGWKNGIQPYSLSDQRGKSKLAVEAPVSVPVSGSISGSARASSSSSSSALIEGSNSYHNHVAQAGGSSMSSSSYSSSSRMNNNMVASGSSSSSSSHPLSSLPSLASSSSYQTSTSSTPTADEEEENSSFGTSPSSSFPQTTSTPTNATSTSSARADAAQALNCARILLAPVAKRQREREERAAAEKLAAGGKKKPLPINIPLHGPRVEVILAWLGGVHLPELDVGGGV</sequence>
<feature type="region of interest" description="Disordered" evidence="1">
    <location>
        <begin position="131"/>
        <end position="201"/>
    </location>
</feature>
<feature type="compositionally biased region" description="Basic residues" evidence="1">
    <location>
        <begin position="413"/>
        <end position="425"/>
    </location>
</feature>